<dbReference type="EMBL" id="MLYV02000681">
    <property type="protein sequence ID" value="PSR79827.1"/>
    <property type="molecule type" value="Genomic_DNA"/>
</dbReference>
<proteinExistence type="predicted"/>
<sequence>MVIYASSKSVVFGEAEACLFCEKLAKAIVSGKMSDFCSKACGTAPIILDVPSTEKTYQSDMENLQFQKGQRRILPLQVEGSTI</sequence>
<evidence type="ECO:0000313" key="2">
    <source>
        <dbReference type="Proteomes" id="UP000186601"/>
    </source>
</evidence>
<reference evidence="1 2" key="1">
    <citation type="submission" date="2018-02" db="EMBL/GenBank/DDBJ databases">
        <title>Genome sequence of the basidiomycete white-rot fungus Phlebia centrifuga.</title>
        <authorList>
            <person name="Granchi Z."/>
            <person name="Peng M."/>
            <person name="de Vries R.P."/>
            <person name="Hilden K."/>
            <person name="Makela M.R."/>
            <person name="Grigoriev I."/>
            <person name="Riley R."/>
        </authorList>
    </citation>
    <scope>NUCLEOTIDE SEQUENCE [LARGE SCALE GENOMIC DNA]</scope>
    <source>
        <strain evidence="1 2">FBCC195</strain>
    </source>
</reference>
<comment type="caution">
    <text evidence="1">The sequence shown here is derived from an EMBL/GenBank/DDBJ whole genome shotgun (WGS) entry which is preliminary data.</text>
</comment>
<dbReference type="AlphaFoldDB" id="A0A2R6NY41"/>
<dbReference type="Proteomes" id="UP000186601">
    <property type="component" value="Unassembled WGS sequence"/>
</dbReference>
<name>A0A2R6NY41_9APHY</name>
<protein>
    <submittedName>
        <fullName evidence="1">Uncharacterized protein</fullName>
    </submittedName>
</protein>
<evidence type="ECO:0000313" key="1">
    <source>
        <dbReference type="EMBL" id="PSR79827.1"/>
    </source>
</evidence>
<gene>
    <name evidence="1" type="ORF">PHLCEN_2v6873</name>
</gene>
<accession>A0A2R6NY41</accession>
<organism evidence="1 2">
    <name type="scientific">Hermanssonia centrifuga</name>
    <dbReference type="NCBI Taxonomy" id="98765"/>
    <lineage>
        <taxon>Eukaryota</taxon>
        <taxon>Fungi</taxon>
        <taxon>Dikarya</taxon>
        <taxon>Basidiomycota</taxon>
        <taxon>Agaricomycotina</taxon>
        <taxon>Agaricomycetes</taxon>
        <taxon>Polyporales</taxon>
        <taxon>Meruliaceae</taxon>
        <taxon>Hermanssonia</taxon>
    </lineage>
</organism>
<keyword evidence="2" id="KW-1185">Reference proteome</keyword>